<keyword evidence="3" id="KW-0285">Flavoprotein</keyword>
<dbReference type="InterPro" id="IPR051473">
    <property type="entry name" value="P2Ox-like"/>
</dbReference>
<keyword evidence="5" id="KW-0560">Oxidoreductase</keyword>
<protein>
    <submittedName>
        <fullName evidence="8">Glucose-methanol-choline oxidoreductase</fullName>
    </submittedName>
</protein>
<evidence type="ECO:0000259" key="7">
    <source>
        <dbReference type="Pfam" id="PF05199"/>
    </source>
</evidence>
<feature type="domain" description="Glucose-methanol-choline oxidoreductase N-terminal" evidence="6">
    <location>
        <begin position="226"/>
        <end position="313"/>
    </location>
</feature>
<evidence type="ECO:0000313" key="8">
    <source>
        <dbReference type="EMBL" id="SAK86385.1"/>
    </source>
</evidence>
<dbReference type="EMBL" id="FCOA02000029">
    <property type="protein sequence ID" value="SAK86385.1"/>
    <property type="molecule type" value="Genomic_DNA"/>
</dbReference>
<dbReference type="InterPro" id="IPR007867">
    <property type="entry name" value="GMC_OxRtase_C"/>
</dbReference>
<keyword evidence="4" id="KW-0274">FAD</keyword>
<keyword evidence="9" id="KW-1185">Reference proteome</keyword>
<evidence type="ECO:0000259" key="6">
    <source>
        <dbReference type="Pfam" id="PF00732"/>
    </source>
</evidence>
<dbReference type="GO" id="GO:0050660">
    <property type="term" value="F:flavin adenine dinucleotide binding"/>
    <property type="evidence" value="ECO:0007669"/>
    <property type="project" value="InterPro"/>
</dbReference>
<evidence type="ECO:0000256" key="2">
    <source>
        <dbReference type="ARBA" id="ARBA00010790"/>
    </source>
</evidence>
<dbReference type="OrthoDB" id="9787779at2"/>
<feature type="domain" description="Glucose-methanol-choline oxidoreductase C-terminal" evidence="7">
    <location>
        <begin position="424"/>
        <end position="543"/>
    </location>
</feature>
<sequence>MGYDFDAIVVGSGISGGWAAKELCEKGLKVALIERGRPIEHQTDYHNEMRAPWELPFRGIGDQRLYDRDYREQQGLFFNEWTQDHWVNDRQNPYETSGSSPFQWRRGYQLGGRSLTWGRHVFRRDDHDFEANLKDGNGVDWPIRYRDLSPWYAHVESFIGVSGDSADKVEGLPNGVFQAPFGLTNPELALKERLAKQYDGRRQLIIGRIAHLREPKDGRAPCQARLICSRGCSYGAYFSTQSSTLPAARATGNLTVLTDQIVEKVDYDATSKRATGVSLLSSIDGSRKCLTSRVVFLNASAFNSVGLLLRSACDAFPDGLGNSSGVLGKFIMDHASTTFVARIKEFDNSTYAINRPAAFLIPRFVNVTEKAEGLLRGYAFQGGAFRRGYPRGAEGPGLGVPLKKELKGVGDWILFMGGFIESLPRASNTVTLSRNALDAYGMPQLHINFDYSDNEHRLAEHATNSAREMATMMGWDVLHASPELGRPGSSVHEMGGARMGRDPGTSVLNGFNQSHDIPNLFVTDGAAMTSSGSVNPSLTYMALTARAADYAVSQIKAAAL</sequence>
<comment type="cofactor">
    <cofactor evidence="1">
        <name>FAD</name>
        <dbReference type="ChEBI" id="CHEBI:57692"/>
    </cofactor>
</comment>
<dbReference type="PANTHER" id="PTHR42784">
    <property type="entry name" value="PYRANOSE 2-OXIDASE"/>
    <property type="match status" value="1"/>
</dbReference>
<dbReference type="SUPFAM" id="SSF54373">
    <property type="entry name" value="FAD-linked reductases, C-terminal domain"/>
    <property type="match status" value="1"/>
</dbReference>
<dbReference type="RefSeq" id="WP_061171099.1">
    <property type="nucleotide sequence ID" value="NZ_FCOA02000029.1"/>
</dbReference>
<dbReference type="GO" id="GO:0016614">
    <property type="term" value="F:oxidoreductase activity, acting on CH-OH group of donors"/>
    <property type="evidence" value="ECO:0007669"/>
    <property type="project" value="InterPro"/>
</dbReference>
<evidence type="ECO:0000256" key="3">
    <source>
        <dbReference type="ARBA" id="ARBA00022630"/>
    </source>
</evidence>
<organism evidence="8 9">
    <name type="scientific">Caballeronia hypogeia</name>
    <dbReference type="NCBI Taxonomy" id="1777140"/>
    <lineage>
        <taxon>Bacteria</taxon>
        <taxon>Pseudomonadati</taxon>
        <taxon>Pseudomonadota</taxon>
        <taxon>Betaproteobacteria</taxon>
        <taxon>Burkholderiales</taxon>
        <taxon>Burkholderiaceae</taxon>
        <taxon>Caballeronia</taxon>
    </lineage>
</organism>
<dbReference type="InterPro" id="IPR036188">
    <property type="entry name" value="FAD/NAD-bd_sf"/>
</dbReference>
<dbReference type="Pfam" id="PF05199">
    <property type="entry name" value="GMC_oxred_C"/>
    <property type="match status" value="1"/>
</dbReference>
<dbReference type="AlphaFoldDB" id="A0A158CVK6"/>
<dbReference type="Pfam" id="PF00732">
    <property type="entry name" value="GMC_oxred_N"/>
    <property type="match status" value="1"/>
</dbReference>
<dbReference type="Gene3D" id="3.50.50.60">
    <property type="entry name" value="FAD/NAD(P)-binding domain"/>
    <property type="match status" value="2"/>
</dbReference>
<evidence type="ECO:0000256" key="4">
    <source>
        <dbReference type="ARBA" id="ARBA00022827"/>
    </source>
</evidence>
<evidence type="ECO:0000256" key="1">
    <source>
        <dbReference type="ARBA" id="ARBA00001974"/>
    </source>
</evidence>
<reference evidence="8" key="1">
    <citation type="submission" date="2016-01" db="EMBL/GenBank/DDBJ databases">
        <authorList>
            <person name="Peeters C."/>
        </authorList>
    </citation>
    <scope>NUCLEOTIDE SEQUENCE</scope>
    <source>
        <strain evidence="8">LMG 29322</strain>
    </source>
</reference>
<name>A0A158CVK6_9BURK</name>
<comment type="caution">
    <text evidence="8">The sequence shown here is derived from an EMBL/GenBank/DDBJ whole genome shotgun (WGS) entry which is preliminary data.</text>
</comment>
<accession>A0A158CVK6</accession>
<proteinExistence type="inferred from homology"/>
<gene>
    <name evidence="8" type="ORF">AWB79_06060</name>
</gene>
<evidence type="ECO:0000256" key="5">
    <source>
        <dbReference type="ARBA" id="ARBA00023002"/>
    </source>
</evidence>
<dbReference type="PANTHER" id="PTHR42784:SF1">
    <property type="entry name" value="PYRANOSE 2-OXIDASE"/>
    <property type="match status" value="1"/>
</dbReference>
<dbReference type="SUPFAM" id="SSF51905">
    <property type="entry name" value="FAD/NAD(P)-binding domain"/>
    <property type="match status" value="1"/>
</dbReference>
<evidence type="ECO:0000313" key="9">
    <source>
        <dbReference type="Proteomes" id="UP000054851"/>
    </source>
</evidence>
<comment type="similarity">
    <text evidence="2">Belongs to the GMC oxidoreductase family.</text>
</comment>
<dbReference type="Proteomes" id="UP000054851">
    <property type="component" value="Unassembled WGS sequence"/>
</dbReference>
<dbReference type="InterPro" id="IPR000172">
    <property type="entry name" value="GMC_OxRdtase_N"/>
</dbReference>
<dbReference type="STRING" id="1777140.AWB79_06060"/>